<reference evidence="12" key="2">
    <citation type="submission" date="2019-06" db="EMBL/GenBank/DDBJ databases">
        <title>Genomics analysis of Aphanomyces spp. identifies a new class of oomycete effector associated with host adaptation.</title>
        <authorList>
            <person name="Gaulin E."/>
        </authorList>
    </citation>
    <scope>NUCLEOTIDE SEQUENCE</scope>
    <source>
        <strain evidence="12">CBS 578.67</strain>
    </source>
</reference>
<name>A0A485L6U5_9STRA</name>
<feature type="transmembrane region" description="Helical" evidence="10">
    <location>
        <begin position="793"/>
        <end position="816"/>
    </location>
</feature>
<evidence type="ECO:0000256" key="8">
    <source>
        <dbReference type="ARBA" id="ARBA00023224"/>
    </source>
</evidence>
<keyword evidence="3 10" id="KW-1133">Transmembrane helix</keyword>
<feature type="region of interest" description="Disordered" evidence="9">
    <location>
        <begin position="859"/>
        <end position="902"/>
    </location>
</feature>
<evidence type="ECO:0000256" key="2">
    <source>
        <dbReference type="ARBA" id="ARBA00022692"/>
    </source>
</evidence>
<evidence type="ECO:0000256" key="1">
    <source>
        <dbReference type="ARBA" id="ARBA00004141"/>
    </source>
</evidence>
<feature type="domain" description="G-protein coupled receptors family 3 profile" evidence="11">
    <location>
        <begin position="607"/>
        <end position="851"/>
    </location>
</feature>
<gene>
    <name evidence="13" type="primary">Aste57867_17034</name>
    <name evidence="12" type="ORF">As57867_016976</name>
    <name evidence="13" type="ORF">ASTE57867_17034</name>
</gene>
<keyword evidence="8" id="KW-0807">Transducer</keyword>
<feature type="transmembrane region" description="Helical" evidence="10">
    <location>
        <begin position="759"/>
        <end position="781"/>
    </location>
</feature>
<feature type="compositionally biased region" description="Polar residues" evidence="9">
    <location>
        <begin position="859"/>
        <end position="888"/>
    </location>
</feature>
<evidence type="ECO:0000256" key="3">
    <source>
        <dbReference type="ARBA" id="ARBA00022989"/>
    </source>
</evidence>
<keyword evidence="7" id="KW-0325">Glycoprotein</keyword>
<proteinExistence type="predicted"/>
<dbReference type="OrthoDB" id="2150267at2759"/>
<feature type="transmembrane region" description="Helical" evidence="10">
    <location>
        <begin position="712"/>
        <end position="730"/>
    </location>
</feature>
<dbReference type="PANTHER" id="PTHR10519:SF20">
    <property type="entry name" value="G-PROTEIN COUPLED RECEPTOR 156-RELATED"/>
    <property type="match status" value="1"/>
</dbReference>
<accession>A0A485L6U5</accession>
<evidence type="ECO:0000313" key="12">
    <source>
        <dbReference type="EMBL" id="KAF0691763.1"/>
    </source>
</evidence>
<keyword evidence="14" id="KW-1185">Reference proteome</keyword>
<evidence type="ECO:0000256" key="5">
    <source>
        <dbReference type="ARBA" id="ARBA00023136"/>
    </source>
</evidence>
<dbReference type="Proteomes" id="UP000332933">
    <property type="component" value="Unassembled WGS sequence"/>
</dbReference>
<feature type="transmembrane region" description="Helical" evidence="10">
    <location>
        <begin position="601"/>
        <end position="624"/>
    </location>
</feature>
<keyword evidence="2 10" id="KW-0812">Transmembrane</keyword>
<sequence length="902" mass="98545">MAQTMPGPFQVSRGTCLTAAWVAEIAAAYQIDPSARDALLRHTFPYLRPALKRPRFKIEDARQLGAFDPTSPTCPPPTGLVRGVGERVFADGRQAVRGTIVGTITLELNSWLSHALSTTILSILLQEVVGYDVSIFQASDPINTAERMSSVGQGLCYPTHANVEVWTAGKATVLSNFANETIATTIGYSGQSGLYTLKTNVDTALLGNTTGLPFARSYSADFWREFMQSDDLINFFSIQNTLDLHQLAQSSVCPDGTFGCRNGCSKNDACTAAEAANRTCILVAMMDPQHDPGYFEAVVSNNRIPAYFCYGGMNGLSDYIINTMNANGTLIFYGFQPDLIQFIFKGDFARIAFPRGDSVKASTSTNSFGENGYGQPTTNPVDVDFPSTPLTKYYMADFVSDPFVGKLLSKMKLTQLDMNNLLTYYASNMDNPTLVDPVFATACNWVRQNVMTTWRTWIPRLMLCTVDDHLNYTVTGCNETTRVITFAWVTPDPDDVTQPYACDGGVVTLPRPMMTSRSCPWLVDNFDTWKVWLTTKPPCERCHYNYSITDCTDASTRDVGFFWFQPQPHDRNASSECVGGVLLPPNVTVACDYVPFSAPAYGGMAAFAVFVMVLIGCSMWLVVAFRGRTVIKRAQWPLLMLILVGGLIMCAFVLAFPGRPTPTLCAVRPLLASLAFAVPFAAILVKSLRVYLLFSNKQMKKVTVSLGKMLKLYGVLVGIDTAVVGVGLAVDFPHPSISIANATEFVGTVDHLTCRTSSFIFTALSMFFKALVLFGGLYVAVMIRHADADFQETIWIVAAAAVVVLGALFLIPLVYFVKLDPVTAFTVRSTVLLIGTLMVVGLMIGPKFYRLRTATKSTETKSTPTNASSAAPVTNSKATNDRASSQVSDELHQTEGLMPVNE</sequence>
<protein>
    <submittedName>
        <fullName evidence="13">Aste57867_17034 protein</fullName>
    </submittedName>
</protein>
<dbReference type="GO" id="GO:0038039">
    <property type="term" value="C:G protein-coupled receptor heterodimeric complex"/>
    <property type="evidence" value="ECO:0007669"/>
    <property type="project" value="TreeGrafter"/>
</dbReference>
<dbReference type="PROSITE" id="PS50259">
    <property type="entry name" value="G_PROTEIN_RECEP_F3_4"/>
    <property type="match status" value="1"/>
</dbReference>
<keyword evidence="4" id="KW-0297">G-protein coupled receptor</keyword>
<dbReference type="CDD" id="cd15047">
    <property type="entry name" value="7tmC_GABA-B-like"/>
    <property type="match status" value="1"/>
</dbReference>
<feature type="transmembrane region" description="Helical" evidence="10">
    <location>
        <begin position="670"/>
        <end position="692"/>
    </location>
</feature>
<organism evidence="13 14">
    <name type="scientific">Aphanomyces stellatus</name>
    <dbReference type="NCBI Taxonomy" id="120398"/>
    <lineage>
        <taxon>Eukaryota</taxon>
        <taxon>Sar</taxon>
        <taxon>Stramenopiles</taxon>
        <taxon>Oomycota</taxon>
        <taxon>Saprolegniomycetes</taxon>
        <taxon>Saprolegniales</taxon>
        <taxon>Verrucalvaceae</taxon>
        <taxon>Aphanomyces</taxon>
    </lineage>
</organism>
<feature type="transmembrane region" description="Helical" evidence="10">
    <location>
        <begin position="822"/>
        <end position="844"/>
    </location>
</feature>
<evidence type="ECO:0000256" key="9">
    <source>
        <dbReference type="SAM" id="MobiDB-lite"/>
    </source>
</evidence>
<keyword evidence="6" id="KW-0675">Receptor</keyword>
<comment type="subcellular location">
    <subcellularLocation>
        <location evidence="1">Membrane</location>
        <topology evidence="1">Multi-pass membrane protein</topology>
    </subcellularLocation>
</comment>
<evidence type="ECO:0000259" key="11">
    <source>
        <dbReference type="PROSITE" id="PS50259"/>
    </source>
</evidence>
<evidence type="ECO:0000256" key="6">
    <source>
        <dbReference type="ARBA" id="ARBA00023170"/>
    </source>
</evidence>
<evidence type="ECO:0000313" key="13">
    <source>
        <dbReference type="EMBL" id="VFT93795.1"/>
    </source>
</evidence>
<dbReference type="AlphaFoldDB" id="A0A485L6U5"/>
<reference evidence="13 14" key="1">
    <citation type="submission" date="2019-03" db="EMBL/GenBank/DDBJ databases">
        <authorList>
            <person name="Gaulin E."/>
            <person name="Dumas B."/>
        </authorList>
    </citation>
    <scope>NUCLEOTIDE SEQUENCE [LARGE SCALE GENOMIC DNA]</scope>
    <source>
        <strain evidence="13">CBS 568.67</strain>
    </source>
</reference>
<dbReference type="PANTHER" id="PTHR10519">
    <property type="entry name" value="GABA-B RECEPTOR"/>
    <property type="match status" value="1"/>
</dbReference>
<dbReference type="Pfam" id="PF00003">
    <property type="entry name" value="7tm_3"/>
    <property type="match status" value="1"/>
</dbReference>
<dbReference type="EMBL" id="CAADRA010006042">
    <property type="protein sequence ID" value="VFT93795.1"/>
    <property type="molecule type" value="Genomic_DNA"/>
</dbReference>
<dbReference type="EMBL" id="VJMH01006021">
    <property type="protein sequence ID" value="KAF0691763.1"/>
    <property type="molecule type" value="Genomic_DNA"/>
</dbReference>
<feature type="transmembrane region" description="Helical" evidence="10">
    <location>
        <begin position="636"/>
        <end position="658"/>
    </location>
</feature>
<keyword evidence="5 10" id="KW-0472">Membrane</keyword>
<evidence type="ECO:0000256" key="4">
    <source>
        <dbReference type="ARBA" id="ARBA00023040"/>
    </source>
</evidence>
<dbReference type="GO" id="GO:0004965">
    <property type="term" value="F:G protein-coupled GABA receptor activity"/>
    <property type="evidence" value="ECO:0007669"/>
    <property type="project" value="InterPro"/>
</dbReference>
<evidence type="ECO:0000256" key="7">
    <source>
        <dbReference type="ARBA" id="ARBA00023180"/>
    </source>
</evidence>
<evidence type="ECO:0000313" key="14">
    <source>
        <dbReference type="Proteomes" id="UP000332933"/>
    </source>
</evidence>
<evidence type="ECO:0000256" key="10">
    <source>
        <dbReference type="SAM" id="Phobius"/>
    </source>
</evidence>
<dbReference type="InterPro" id="IPR017978">
    <property type="entry name" value="GPCR_3_C"/>
</dbReference>
<dbReference type="InterPro" id="IPR002455">
    <property type="entry name" value="GPCR3_GABA-B"/>
</dbReference>